<evidence type="ECO:0000313" key="1">
    <source>
        <dbReference type="EMBL" id="AZL89599.1"/>
    </source>
</evidence>
<dbReference type="EMBL" id="MH046811">
    <property type="protein sequence ID" value="AZL89599.1"/>
    <property type="molecule type" value="Genomic_DNA"/>
</dbReference>
<protein>
    <submittedName>
        <fullName evidence="1">Uncharacterized protein</fullName>
    </submittedName>
</protein>
<name>A0A3Q8U895_9VIRU</name>
<organism evidence="1">
    <name type="scientific">Megavirus baoshan</name>
    <dbReference type="NCBI Taxonomy" id="2496520"/>
    <lineage>
        <taxon>Viruses</taxon>
        <taxon>Varidnaviria</taxon>
        <taxon>Bamfordvirae</taxon>
        <taxon>Nucleocytoviricota</taxon>
        <taxon>Megaviricetes</taxon>
        <taxon>Imitervirales</taxon>
        <taxon>Mimiviridae</taxon>
        <taxon>Megamimivirinae</taxon>
        <taxon>Megavirus</taxon>
        <taxon>Megavirus baoshanense</taxon>
    </lineage>
</organism>
<accession>A0A3Q8U895</accession>
<sequence length="259" mass="30834">MTETKIKLPNKWMSCAKKHECLIIIPSGTYIYRGTTSKINNNYQFDYLFFSDFNTACWYAFSSDFQKGEMGKVVCMRLKKDIILLDMDNLKTFELLYQFGNVPKYSDNNDVIEYAFGYDKNKPINDQVLKRYSNNMIDQKFCKWFTNSITNINIDGYGFFGSKYFHNEILITNDSIKNKLELVPIEYRFVINQMNKSESKYLLEIYKGKIMRLIPESAIYLFNGTKLIICWSHDMIYKPDPQRLMDKFYFRDIKKNIDK</sequence>
<gene>
    <name evidence="1" type="ORF">Mb0148</name>
</gene>
<proteinExistence type="predicted"/>
<reference evidence="1" key="1">
    <citation type="submission" date="2018-03" db="EMBL/GenBank/DDBJ databases">
        <title>Draft genome sequences of Megaviruse, new member of the family Mimiviridae isolated from water in Shanghai, China.</title>
        <authorList>
            <person name="Xia Y."/>
        </authorList>
    </citation>
    <scope>NUCLEOTIDE SEQUENCE</scope>
    <source>
        <strain evidence="1">SH</strain>
    </source>
</reference>